<accession>A0ABY4BE19</accession>
<keyword evidence="3" id="KW-1185">Reference proteome</keyword>
<dbReference type="Proteomes" id="UP000831068">
    <property type="component" value="Chromosome"/>
</dbReference>
<evidence type="ECO:0000256" key="1">
    <source>
        <dbReference type="SAM" id="Phobius"/>
    </source>
</evidence>
<sequence>MKISNYNFTRSLAFCVTFSVLIISLAFLTISEGLISDLALIAIGTSMLFLIFRIQSVSYEISGNCLTIRKFHPFTSRKFNPPCVELPQSSIKNYHLSNYLGLTTLTLRINTHRKKNYLIRIYFFGFSTSQCRKIQSSLQMMKVSG</sequence>
<name>A0ABY4BE19_9FLAO</name>
<keyword evidence="1" id="KW-0812">Transmembrane</keyword>
<keyword evidence="1" id="KW-1133">Transmembrane helix</keyword>
<feature type="transmembrane region" description="Helical" evidence="1">
    <location>
        <begin position="12"/>
        <end position="28"/>
    </location>
</feature>
<feature type="transmembrane region" description="Helical" evidence="1">
    <location>
        <begin position="34"/>
        <end position="52"/>
    </location>
</feature>
<protein>
    <recommendedName>
        <fullName evidence="4">PH domain-containing protein</fullName>
    </recommendedName>
</protein>
<evidence type="ECO:0000313" key="2">
    <source>
        <dbReference type="EMBL" id="UOE37399.1"/>
    </source>
</evidence>
<organism evidence="2 3">
    <name type="scientific">Chryseobacterium oryzae</name>
    <dbReference type="NCBI Taxonomy" id="2929799"/>
    <lineage>
        <taxon>Bacteria</taxon>
        <taxon>Pseudomonadati</taxon>
        <taxon>Bacteroidota</taxon>
        <taxon>Flavobacteriia</taxon>
        <taxon>Flavobacteriales</taxon>
        <taxon>Weeksellaceae</taxon>
        <taxon>Chryseobacterium group</taxon>
        <taxon>Chryseobacterium</taxon>
    </lineage>
</organism>
<proteinExistence type="predicted"/>
<evidence type="ECO:0008006" key="4">
    <source>
        <dbReference type="Google" id="ProtNLM"/>
    </source>
</evidence>
<evidence type="ECO:0000313" key="3">
    <source>
        <dbReference type="Proteomes" id="UP000831068"/>
    </source>
</evidence>
<dbReference type="RefSeq" id="WP_243575906.1">
    <property type="nucleotide sequence ID" value="NZ_CP094529.1"/>
</dbReference>
<dbReference type="EMBL" id="CP094529">
    <property type="protein sequence ID" value="UOE37399.1"/>
    <property type="molecule type" value="Genomic_DNA"/>
</dbReference>
<gene>
    <name evidence="2" type="ORF">MTP08_10000</name>
</gene>
<keyword evidence="1" id="KW-0472">Membrane</keyword>
<reference evidence="2 3" key="1">
    <citation type="submission" date="2022-03" db="EMBL/GenBank/DDBJ databases">
        <title>Chryseobacterium sp. isolated from the Andong Sikhe.</title>
        <authorList>
            <person name="Won M."/>
            <person name="Kim S.-J."/>
            <person name="Kwon S.-W."/>
        </authorList>
    </citation>
    <scope>NUCLEOTIDE SEQUENCE [LARGE SCALE GENOMIC DNA]</scope>
    <source>
        <strain evidence="2 3">ADR-1</strain>
    </source>
</reference>